<accession>A0A543Q210</accession>
<organism evidence="1 2">
    <name type="scientific">Acidithiobacillus thiooxidans ATCC 19377</name>
    <dbReference type="NCBI Taxonomy" id="637390"/>
    <lineage>
        <taxon>Bacteria</taxon>
        <taxon>Pseudomonadati</taxon>
        <taxon>Pseudomonadota</taxon>
        <taxon>Acidithiobacillia</taxon>
        <taxon>Acidithiobacillales</taxon>
        <taxon>Acidithiobacillaceae</taxon>
        <taxon>Acidithiobacillus</taxon>
    </lineage>
</organism>
<gene>
    <name evidence="1" type="ORF">DLNHIDIE_00204</name>
</gene>
<evidence type="ECO:0000313" key="2">
    <source>
        <dbReference type="Proteomes" id="UP000315403"/>
    </source>
</evidence>
<dbReference type="EMBL" id="SZUV01000001">
    <property type="protein sequence ID" value="TQN50351.1"/>
    <property type="molecule type" value="Genomic_DNA"/>
</dbReference>
<protein>
    <submittedName>
        <fullName evidence="1">Uncharacterized protein</fullName>
    </submittedName>
</protein>
<comment type="caution">
    <text evidence="1">The sequence shown here is derived from an EMBL/GenBank/DDBJ whole genome shotgun (WGS) entry which is preliminary data.</text>
</comment>
<dbReference type="RefSeq" id="WP_142086180.1">
    <property type="nucleotide sequence ID" value="NZ_SZUV01000001.1"/>
</dbReference>
<dbReference type="Proteomes" id="UP000315403">
    <property type="component" value="Unassembled WGS sequence"/>
</dbReference>
<dbReference type="AlphaFoldDB" id="A0A543Q210"/>
<sequence>MEANEVRKHHDFTTTHAPIIAAAFIEEHQDVFAEWLENKGIDYGDFKCWLRNMHLQLLAARSIAECPIDVTNPTL</sequence>
<evidence type="ECO:0000313" key="1">
    <source>
        <dbReference type="EMBL" id="TQN50351.1"/>
    </source>
</evidence>
<name>A0A543Q210_ACITH</name>
<proteinExistence type="predicted"/>
<reference evidence="1 2" key="1">
    <citation type="submission" date="2019-03" db="EMBL/GenBank/DDBJ databases">
        <title>New insights into Acidothiobacillus thiooxidans sulfur metabolism through coupled gene expression, solution geochemistry, microscopy and spectroscopy analyses.</title>
        <authorList>
            <person name="Camacho D."/>
            <person name="Frazao R."/>
            <person name="Fouillen A."/>
            <person name="Nanci A."/>
            <person name="Lang B.F."/>
            <person name="Apte S.C."/>
            <person name="Baron C."/>
            <person name="Warren L.A."/>
        </authorList>
    </citation>
    <scope>NUCLEOTIDE SEQUENCE [LARGE SCALE GENOMIC DNA]</scope>
    <source>
        <strain evidence="1 2">ATCC 19377</strain>
    </source>
</reference>